<evidence type="ECO:0000256" key="1">
    <source>
        <dbReference type="SAM" id="Phobius"/>
    </source>
</evidence>
<dbReference type="PANTHER" id="PTHR13018:SF5">
    <property type="entry name" value="RE44586P"/>
    <property type="match status" value="1"/>
</dbReference>
<keyword evidence="1" id="KW-0812">Transmembrane</keyword>
<dbReference type="GO" id="GO:0005227">
    <property type="term" value="F:calcium-activated cation channel activity"/>
    <property type="evidence" value="ECO:0007669"/>
    <property type="project" value="InterPro"/>
</dbReference>
<feature type="transmembrane region" description="Helical" evidence="1">
    <location>
        <begin position="177"/>
        <end position="198"/>
    </location>
</feature>
<sequence length="303" mass="33283">MSGGTENRKGIQRSLMKSYYAFLMVNSFIVVLVSGSLLNQLVAIMQDPSKVLPLLGESIPKQGTFFLSFITLLALGAAPITLSLLAKLIPTLLQLRFSCQTDLDREDVLDPGVPPYGVMYATDLFVWSVVVAYSVISPILLPFGWLYFELSHITGKYLLCFVFRSEYQGGGAQLNTAFLLALFGLLIGQLTVICVLAIKQSVAAFAVVPLPFITLAFMLWLAFASGAPGYDVARQDLPEKLAAELDEEPEASRRRLAAWRQEVMTEHVLEDPSYFADLDNPLAEKFMWVDATGSEEHASASGL</sequence>
<feature type="transmembrane region" description="Helical" evidence="1">
    <location>
        <begin position="124"/>
        <end position="148"/>
    </location>
</feature>
<dbReference type="EMBL" id="CAJNNW010032152">
    <property type="protein sequence ID" value="CAE8711345.1"/>
    <property type="molecule type" value="Genomic_DNA"/>
</dbReference>
<feature type="transmembrane region" description="Helical" evidence="1">
    <location>
        <begin position="20"/>
        <end position="45"/>
    </location>
</feature>
<dbReference type="Proteomes" id="UP000626109">
    <property type="component" value="Unassembled WGS sequence"/>
</dbReference>
<dbReference type="GO" id="GO:0005886">
    <property type="term" value="C:plasma membrane"/>
    <property type="evidence" value="ECO:0007669"/>
    <property type="project" value="TreeGrafter"/>
</dbReference>
<dbReference type="InterPro" id="IPR003864">
    <property type="entry name" value="CSC1/OSCA1-like_7TM"/>
</dbReference>
<keyword evidence="1" id="KW-0472">Membrane</keyword>
<evidence type="ECO:0000313" key="4">
    <source>
        <dbReference type="Proteomes" id="UP000626109"/>
    </source>
</evidence>
<dbReference type="PANTHER" id="PTHR13018">
    <property type="entry name" value="PROBABLE MEMBRANE PROTEIN DUF221-RELATED"/>
    <property type="match status" value="1"/>
</dbReference>
<protein>
    <recommendedName>
        <fullName evidence="2">CSC1/OSCA1-like 7TM region domain-containing protein</fullName>
    </recommendedName>
</protein>
<dbReference type="AlphaFoldDB" id="A0A813KWY6"/>
<gene>
    <name evidence="3" type="ORF">PGLA2088_LOCUS36419</name>
</gene>
<reference evidence="3" key="1">
    <citation type="submission" date="2021-02" db="EMBL/GenBank/DDBJ databases">
        <authorList>
            <person name="Dougan E. K."/>
            <person name="Rhodes N."/>
            <person name="Thang M."/>
            <person name="Chan C."/>
        </authorList>
    </citation>
    <scope>NUCLEOTIDE SEQUENCE</scope>
</reference>
<dbReference type="Pfam" id="PF02714">
    <property type="entry name" value="RSN1_7TM"/>
    <property type="match status" value="1"/>
</dbReference>
<evidence type="ECO:0000313" key="3">
    <source>
        <dbReference type="EMBL" id="CAE8711345.1"/>
    </source>
</evidence>
<feature type="transmembrane region" description="Helical" evidence="1">
    <location>
        <begin position="205"/>
        <end position="223"/>
    </location>
</feature>
<comment type="caution">
    <text evidence="3">The sequence shown here is derived from an EMBL/GenBank/DDBJ whole genome shotgun (WGS) entry which is preliminary data.</text>
</comment>
<accession>A0A813KWY6</accession>
<dbReference type="InterPro" id="IPR045122">
    <property type="entry name" value="Csc1-like"/>
</dbReference>
<proteinExistence type="predicted"/>
<feature type="transmembrane region" description="Helical" evidence="1">
    <location>
        <begin position="65"/>
        <end position="86"/>
    </location>
</feature>
<keyword evidence="1" id="KW-1133">Transmembrane helix</keyword>
<feature type="domain" description="CSC1/OSCA1-like 7TM region" evidence="2">
    <location>
        <begin position="6"/>
        <end position="195"/>
    </location>
</feature>
<organism evidence="3 4">
    <name type="scientific">Polarella glacialis</name>
    <name type="common">Dinoflagellate</name>
    <dbReference type="NCBI Taxonomy" id="89957"/>
    <lineage>
        <taxon>Eukaryota</taxon>
        <taxon>Sar</taxon>
        <taxon>Alveolata</taxon>
        <taxon>Dinophyceae</taxon>
        <taxon>Suessiales</taxon>
        <taxon>Suessiaceae</taxon>
        <taxon>Polarella</taxon>
    </lineage>
</organism>
<name>A0A813KWY6_POLGL</name>
<evidence type="ECO:0000259" key="2">
    <source>
        <dbReference type="Pfam" id="PF02714"/>
    </source>
</evidence>